<gene>
    <name evidence="2" type="ORF">TMSB3V08_LOCUS3982</name>
</gene>
<accession>A0A7R9E603</accession>
<organism evidence="2">
    <name type="scientific">Timema monikensis</name>
    <dbReference type="NCBI Taxonomy" id="170555"/>
    <lineage>
        <taxon>Eukaryota</taxon>
        <taxon>Metazoa</taxon>
        <taxon>Ecdysozoa</taxon>
        <taxon>Arthropoda</taxon>
        <taxon>Hexapoda</taxon>
        <taxon>Insecta</taxon>
        <taxon>Pterygota</taxon>
        <taxon>Neoptera</taxon>
        <taxon>Polyneoptera</taxon>
        <taxon>Phasmatodea</taxon>
        <taxon>Timematodea</taxon>
        <taxon>Timematoidea</taxon>
        <taxon>Timematidae</taxon>
        <taxon>Timema</taxon>
    </lineage>
</organism>
<feature type="region of interest" description="Disordered" evidence="1">
    <location>
        <begin position="56"/>
        <end position="77"/>
    </location>
</feature>
<reference evidence="2" key="1">
    <citation type="submission" date="2020-11" db="EMBL/GenBank/DDBJ databases">
        <authorList>
            <person name="Tran Van P."/>
        </authorList>
    </citation>
    <scope>NUCLEOTIDE SEQUENCE</scope>
</reference>
<name>A0A7R9E603_9NEOP</name>
<evidence type="ECO:0000313" key="2">
    <source>
        <dbReference type="EMBL" id="CAD7427118.1"/>
    </source>
</evidence>
<protein>
    <submittedName>
        <fullName evidence="2">Uncharacterized protein</fullName>
    </submittedName>
</protein>
<proteinExistence type="predicted"/>
<dbReference type="AlphaFoldDB" id="A0A7R9E603"/>
<evidence type="ECO:0000256" key="1">
    <source>
        <dbReference type="SAM" id="MobiDB-lite"/>
    </source>
</evidence>
<dbReference type="EMBL" id="OB793377">
    <property type="protein sequence ID" value="CAD7427118.1"/>
    <property type="molecule type" value="Genomic_DNA"/>
</dbReference>
<sequence>MNFSKATDQDKRSSAVELPSIILQNQVPRGMKKSKALMRMEAKIKKYTFDRRIFTMPTRSSRPGKMRINYPGENLLV</sequence>